<protein>
    <submittedName>
        <fullName evidence="3">Zinc finger MYM-type 1-like</fullName>
    </submittedName>
</protein>
<feature type="compositionally biased region" description="Acidic residues" evidence="1">
    <location>
        <begin position="14"/>
        <end position="24"/>
    </location>
</feature>
<feature type="compositionally biased region" description="Polar residues" evidence="1">
    <location>
        <begin position="1"/>
        <end position="13"/>
    </location>
</feature>
<dbReference type="PANTHER" id="PTHR37162:SF1">
    <property type="entry name" value="BED-TYPE DOMAIN-CONTAINING PROTEIN"/>
    <property type="match status" value="1"/>
</dbReference>
<comment type="caution">
    <text evidence="3">The sequence shown here is derived from an EMBL/GenBank/DDBJ whole genome shotgun (WGS) entry which is preliminary data.</text>
</comment>
<evidence type="ECO:0000313" key="4">
    <source>
        <dbReference type="Proteomes" id="UP001152795"/>
    </source>
</evidence>
<evidence type="ECO:0000256" key="1">
    <source>
        <dbReference type="SAM" id="MobiDB-lite"/>
    </source>
</evidence>
<dbReference type="OrthoDB" id="6159421at2759"/>
<dbReference type="Pfam" id="PF05699">
    <property type="entry name" value="Dimer_Tnp_hAT"/>
    <property type="match status" value="1"/>
</dbReference>
<evidence type="ECO:0000259" key="2">
    <source>
        <dbReference type="Pfam" id="PF05699"/>
    </source>
</evidence>
<dbReference type="GO" id="GO:0046983">
    <property type="term" value="F:protein dimerization activity"/>
    <property type="evidence" value="ECO:0007669"/>
    <property type="project" value="InterPro"/>
</dbReference>
<dbReference type="InterPro" id="IPR012337">
    <property type="entry name" value="RNaseH-like_sf"/>
</dbReference>
<feature type="domain" description="HAT C-terminal dimerisation" evidence="2">
    <location>
        <begin position="577"/>
        <end position="650"/>
    </location>
</feature>
<name>A0A7D9E7V4_PARCT</name>
<reference evidence="3" key="1">
    <citation type="submission" date="2020-04" db="EMBL/GenBank/DDBJ databases">
        <authorList>
            <person name="Alioto T."/>
            <person name="Alioto T."/>
            <person name="Gomez Garrido J."/>
        </authorList>
    </citation>
    <scope>NUCLEOTIDE SEQUENCE</scope>
    <source>
        <strain evidence="3">A484AB</strain>
    </source>
</reference>
<keyword evidence="4" id="KW-1185">Reference proteome</keyword>
<evidence type="ECO:0000313" key="3">
    <source>
        <dbReference type="EMBL" id="CAB4003218.1"/>
    </source>
</evidence>
<dbReference type="PANTHER" id="PTHR37162">
    <property type="entry name" value="HAT FAMILY DIMERISATION DOMAINCONTAINING PROTEIN-RELATED"/>
    <property type="match status" value="1"/>
</dbReference>
<organism evidence="3 4">
    <name type="scientific">Paramuricea clavata</name>
    <name type="common">Red gorgonian</name>
    <name type="synonym">Violescent sea-whip</name>
    <dbReference type="NCBI Taxonomy" id="317549"/>
    <lineage>
        <taxon>Eukaryota</taxon>
        <taxon>Metazoa</taxon>
        <taxon>Cnidaria</taxon>
        <taxon>Anthozoa</taxon>
        <taxon>Octocorallia</taxon>
        <taxon>Malacalcyonacea</taxon>
        <taxon>Plexauridae</taxon>
        <taxon>Paramuricea</taxon>
    </lineage>
</organism>
<dbReference type="AlphaFoldDB" id="A0A7D9E7V4"/>
<sequence>MKRVSSATINDIDTSSESESDGSESVEKQREKTKQNPAKKKKYVQKFLASWLTDVQFKDWLEKRGEVPYCKYCQCSLSCAKTALVRHKENKKHRSLCGIKEKSQSITSMLHSQSKPARIEIKICSFIAEKNLPISIVEDLVPFLKNLFPSDEALKEVKLGKQKATNLIRQVLGFYSIQECVTKLKSNKFSLIIDETTDLSTTSQLAILGVFFNEQEFCLEIILIDLVPLPNGTANTIYNTLIGNLKEKGIPMKNIGFCADTCNVMFGIHHSVAQLLVRDYPWIIAIKCSCHLIHLCSSYASKMLPKSVEDLCRNIFSHFNMSSKRTESFKEFQQFVELKELKILRPGTTRWLSMKSCVKRILDQYTALQLYFTGEVVNDPTHTNDAILSGLNNKFIRAYLEFMDFNLGRFVSFNLLFQSEMPQLYQLKPEVEKLIKSICLDFMDVAHVRSTDAFKINPSNEEKQLPLDKVYLGILATSTLHIIREECEKDHPSISLFLSQCKDFLVEAVNQIQDRFGDCQKLDFLSFLSPSIAHNLKIPSLGGLCQKMPLLKEVADLQEVDKEWRDQSLSPNPKLNESLTALEYWKVVFQEKTATGEPAFPNLIKLVKTVLSLPYSNAAVERVFSQLKLIKTDHRASLKRESLLALLTTKMTLLKSNPPQTLRTVTFEPKKEMLTLYRNMKSDADNDQVAELRKDFIKKLNIV</sequence>
<dbReference type="Proteomes" id="UP001152795">
    <property type="component" value="Unassembled WGS sequence"/>
</dbReference>
<accession>A0A7D9E7V4</accession>
<feature type="region of interest" description="Disordered" evidence="1">
    <location>
        <begin position="1"/>
        <end position="38"/>
    </location>
</feature>
<dbReference type="InterPro" id="IPR008906">
    <property type="entry name" value="HATC_C_dom"/>
</dbReference>
<dbReference type="EMBL" id="CACRXK020004568">
    <property type="protein sequence ID" value="CAB4003218.1"/>
    <property type="molecule type" value="Genomic_DNA"/>
</dbReference>
<dbReference type="SUPFAM" id="SSF53098">
    <property type="entry name" value="Ribonuclease H-like"/>
    <property type="match status" value="1"/>
</dbReference>
<feature type="compositionally biased region" description="Basic and acidic residues" evidence="1">
    <location>
        <begin position="25"/>
        <end position="34"/>
    </location>
</feature>
<proteinExistence type="predicted"/>
<gene>
    <name evidence="3" type="ORF">PACLA_8A072942</name>
</gene>